<protein>
    <submittedName>
        <fullName evidence="2">Uncharacterized protein</fullName>
    </submittedName>
</protein>
<evidence type="ECO:0000256" key="1">
    <source>
        <dbReference type="SAM" id="MobiDB-lite"/>
    </source>
</evidence>
<keyword evidence="3" id="KW-1185">Reference proteome</keyword>
<dbReference type="AlphaFoldDB" id="A0A3B5QT70"/>
<feature type="region of interest" description="Disordered" evidence="1">
    <location>
        <begin position="1"/>
        <end position="38"/>
    </location>
</feature>
<reference evidence="3" key="1">
    <citation type="submission" date="2012-01" db="EMBL/GenBank/DDBJ databases">
        <authorList>
            <person name="Walter R."/>
            <person name="Schartl M."/>
            <person name="Warren W."/>
        </authorList>
    </citation>
    <scope>NUCLEOTIDE SEQUENCE [LARGE SCALE GENOMIC DNA]</scope>
    <source>
        <strain evidence="3">JP 163 A</strain>
    </source>
</reference>
<evidence type="ECO:0000313" key="2">
    <source>
        <dbReference type="Ensembl" id="ENSXMAP00000033450.1"/>
    </source>
</evidence>
<reference evidence="2" key="3">
    <citation type="submission" date="2025-08" db="UniProtKB">
        <authorList>
            <consortium name="Ensembl"/>
        </authorList>
    </citation>
    <scope>IDENTIFICATION</scope>
    <source>
        <strain evidence="2">JP 163 A</strain>
    </source>
</reference>
<accession>A0A3B5QT70</accession>
<reference evidence="3" key="2">
    <citation type="journal article" date="2013" name="Nat. Genet.">
        <title>The genome of the platyfish, Xiphophorus maculatus, provides insights into evolutionary adaptation and several complex traits.</title>
        <authorList>
            <person name="Schartl M."/>
            <person name="Walter R.B."/>
            <person name="Shen Y."/>
            <person name="Garcia T."/>
            <person name="Catchen J."/>
            <person name="Amores A."/>
            <person name="Braasch I."/>
            <person name="Chalopin D."/>
            <person name="Volff J.N."/>
            <person name="Lesch K.P."/>
            <person name="Bisazza A."/>
            <person name="Minx P."/>
            <person name="Hillier L."/>
            <person name="Wilson R.K."/>
            <person name="Fuerstenberg S."/>
            <person name="Boore J."/>
            <person name="Searle S."/>
            <person name="Postlethwait J.H."/>
            <person name="Warren W.C."/>
        </authorList>
    </citation>
    <scope>NUCLEOTIDE SEQUENCE [LARGE SCALE GENOMIC DNA]</scope>
    <source>
        <strain evidence="3">JP 163 A</strain>
    </source>
</reference>
<dbReference type="InParanoid" id="A0A3B5QT70"/>
<evidence type="ECO:0000313" key="3">
    <source>
        <dbReference type="Proteomes" id="UP000002852"/>
    </source>
</evidence>
<reference evidence="2" key="4">
    <citation type="submission" date="2025-09" db="UniProtKB">
        <authorList>
            <consortium name="Ensembl"/>
        </authorList>
    </citation>
    <scope>IDENTIFICATION</scope>
    <source>
        <strain evidence="2">JP 163 A</strain>
    </source>
</reference>
<sequence length="159" mass="18465">MTRSQCRSPFFTRGRSSARSGCRPFPPRRSGRSRPPPASGGAAALWALRSGSLQALHLQTKHFYEFQLQLKQLQAYFFLQILKYFNRLRKIISIFQLLCVRKHVPSCFICIKPNGLLKCESRFHSLMLKLCLCRNMRMLGRKAFWKSSSLELRRDCGHV</sequence>
<name>A0A3B5QT70_XIPMA</name>
<proteinExistence type="predicted"/>
<dbReference type="Proteomes" id="UP000002852">
    <property type="component" value="Unassembled WGS sequence"/>
</dbReference>
<organism evidence="2 3">
    <name type="scientific">Xiphophorus maculatus</name>
    <name type="common">Southern platyfish</name>
    <name type="synonym">Platypoecilus maculatus</name>
    <dbReference type="NCBI Taxonomy" id="8083"/>
    <lineage>
        <taxon>Eukaryota</taxon>
        <taxon>Metazoa</taxon>
        <taxon>Chordata</taxon>
        <taxon>Craniata</taxon>
        <taxon>Vertebrata</taxon>
        <taxon>Euteleostomi</taxon>
        <taxon>Actinopterygii</taxon>
        <taxon>Neopterygii</taxon>
        <taxon>Teleostei</taxon>
        <taxon>Neoteleostei</taxon>
        <taxon>Acanthomorphata</taxon>
        <taxon>Ovalentaria</taxon>
        <taxon>Atherinomorphae</taxon>
        <taxon>Cyprinodontiformes</taxon>
        <taxon>Poeciliidae</taxon>
        <taxon>Poeciliinae</taxon>
        <taxon>Xiphophorus</taxon>
    </lineage>
</organism>
<dbReference type="Ensembl" id="ENSXMAT00000024023.1">
    <property type="protein sequence ID" value="ENSXMAP00000033450.1"/>
    <property type="gene ID" value="ENSXMAG00000026748.1"/>
</dbReference>